<keyword evidence="3" id="KW-1185">Reference proteome</keyword>
<reference evidence="2 3" key="1">
    <citation type="journal article" date="2018" name="Evol. Lett.">
        <title>Horizontal gene cluster transfer increased hallucinogenic mushroom diversity.</title>
        <authorList>
            <person name="Reynolds H.T."/>
            <person name="Vijayakumar V."/>
            <person name="Gluck-Thaler E."/>
            <person name="Korotkin H.B."/>
            <person name="Matheny P.B."/>
            <person name="Slot J.C."/>
        </authorList>
    </citation>
    <scope>NUCLEOTIDE SEQUENCE [LARGE SCALE GENOMIC DNA]</scope>
    <source>
        <strain evidence="2 3">SRW20</strain>
    </source>
</reference>
<dbReference type="Proteomes" id="UP000284706">
    <property type="component" value="Unassembled WGS sequence"/>
</dbReference>
<comment type="caution">
    <text evidence="2">The sequence shown here is derived from an EMBL/GenBank/DDBJ whole genome shotgun (WGS) entry which is preliminary data.</text>
</comment>
<proteinExistence type="predicted"/>
<sequence length="80" mass="9012">MGYVLAEGHGDDDLILGSPGPQNMQRNKELDVIVHRPGIIASRGQGKTGIAHLWGFWEEHGRYSYHLKVVRKLKYRGFGP</sequence>
<gene>
    <name evidence="2" type="ORF">CVT26_006533</name>
</gene>
<accession>A0A409Y3G1</accession>
<evidence type="ECO:0000313" key="2">
    <source>
        <dbReference type="EMBL" id="PPQ97530.1"/>
    </source>
</evidence>
<feature type="region of interest" description="Disordered" evidence="1">
    <location>
        <begin position="1"/>
        <end position="23"/>
    </location>
</feature>
<dbReference type="EMBL" id="NHYE01001231">
    <property type="protein sequence ID" value="PPQ97530.1"/>
    <property type="molecule type" value="Genomic_DNA"/>
</dbReference>
<dbReference type="InParanoid" id="A0A409Y3G1"/>
<name>A0A409Y3G1_9AGAR</name>
<organism evidence="2 3">
    <name type="scientific">Gymnopilus dilepis</name>
    <dbReference type="NCBI Taxonomy" id="231916"/>
    <lineage>
        <taxon>Eukaryota</taxon>
        <taxon>Fungi</taxon>
        <taxon>Dikarya</taxon>
        <taxon>Basidiomycota</taxon>
        <taxon>Agaricomycotina</taxon>
        <taxon>Agaricomycetes</taxon>
        <taxon>Agaricomycetidae</taxon>
        <taxon>Agaricales</taxon>
        <taxon>Agaricineae</taxon>
        <taxon>Hymenogastraceae</taxon>
        <taxon>Gymnopilus</taxon>
    </lineage>
</organism>
<evidence type="ECO:0000313" key="3">
    <source>
        <dbReference type="Proteomes" id="UP000284706"/>
    </source>
</evidence>
<protein>
    <submittedName>
        <fullName evidence="2">Uncharacterized protein</fullName>
    </submittedName>
</protein>
<dbReference type="AlphaFoldDB" id="A0A409Y3G1"/>
<evidence type="ECO:0000256" key="1">
    <source>
        <dbReference type="SAM" id="MobiDB-lite"/>
    </source>
</evidence>